<dbReference type="Proteomes" id="UP000271974">
    <property type="component" value="Unassembled WGS sequence"/>
</dbReference>
<keyword evidence="1" id="KW-0812">Transmembrane</keyword>
<sequence>MIGPDTGALMLRACLKLNHVNKALSTSTLVHCHCLLRSGCRSLDVRLSIFSLFFTIVDRVICGIPYLAAISFLGSSFLSTSARSLSFISMLRFFLFKAIVDDKKRLRV</sequence>
<feature type="transmembrane region" description="Helical" evidence="1">
    <location>
        <begin position="47"/>
        <end position="69"/>
    </location>
</feature>
<name>A0A433SP40_ELYCH</name>
<reference evidence="2 3" key="1">
    <citation type="submission" date="2019-01" db="EMBL/GenBank/DDBJ databases">
        <title>A draft genome assembly of the solar-powered sea slug Elysia chlorotica.</title>
        <authorList>
            <person name="Cai H."/>
            <person name="Li Q."/>
            <person name="Fang X."/>
            <person name="Li J."/>
            <person name="Curtis N.E."/>
            <person name="Altenburger A."/>
            <person name="Shibata T."/>
            <person name="Feng M."/>
            <person name="Maeda T."/>
            <person name="Schwartz J.A."/>
            <person name="Shigenobu S."/>
            <person name="Lundholm N."/>
            <person name="Nishiyama T."/>
            <person name="Yang H."/>
            <person name="Hasebe M."/>
            <person name="Li S."/>
            <person name="Pierce S.K."/>
            <person name="Wang J."/>
        </authorList>
    </citation>
    <scope>NUCLEOTIDE SEQUENCE [LARGE SCALE GENOMIC DNA]</scope>
    <source>
        <strain evidence="2">EC2010</strain>
        <tissue evidence="2">Whole organism of an adult</tissue>
    </source>
</reference>
<accession>A0A433SP40</accession>
<keyword evidence="3" id="KW-1185">Reference proteome</keyword>
<evidence type="ECO:0000256" key="1">
    <source>
        <dbReference type="SAM" id="Phobius"/>
    </source>
</evidence>
<evidence type="ECO:0000313" key="3">
    <source>
        <dbReference type="Proteomes" id="UP000271974"/>
    </source>
</evidence>
<gene>
    <name evidence="2" type="ORF">EGW08_021260</name>
</gene>
<dbReference type="EMBL" id="RQTK01001292">
    <property type="protein sequence ID" value="RUS70978.1"/>
    <property type="molecule type" value="Genomic_DNA"/>
</dbReference>
<keyword evidence="1" id="KW-1133">Transmembrane helix</keyword>
<comment type="caution">
    <text evidence="2">The sequence shown here is derived from an EMBL/GenBank/DDBJ whole genome shotgun (WGS) entry which is preliminary data.</text>
</comment>
<dbReference type="AlphaFoldDB" id="A0A433SP40"/>
<feature type="transmembrane region" description="Helical" evidence="1">
    <location>
        <begin position="81"/>
        <end position="100"/>
    </location>
</feature>
<protein>
    <submittedName>
        <fullName evidence="2">Uncharacterized protein</fullName>
    </submittedName>
</protein>
<evidence type="ECO:0000313" key="2">
    <source>
        <dbReference type="EMBL" id="RUS70978.1"/>
    </source>
</evidence>
<keyword evidence="1" id="KW-0472">Membrane</keyword>
<organism evidence="2 3">
    <name type="scientific">Elysia chlorotica</name>
    <name type="common">Eastern emerald elysia</name>
    <name type="synonym">Sea slug</name>
    <dbReference type="NCBI Taxonomy" id="188477"/>
    <lineage>
        <taxon>Eukaryota</taxon>
        <taxon>Metazoa</taxon>
        <taxon>Spiralia</taxon>
        <taxon>Lophotrochozoa</taxon>
        <taxon>Mollusca</taxon>
        <taxon>Gastropoda</taxon>
        <taxon>Heterobranchia</taxon>
        <taxon>Euthyneura</taxon>
        <taxon>Panpulmonata</taxon>
        <taxon>Sacoglossa</taxon>
        <taxon>Placobranchoidea</taxon>
        <taxon>Plakobranchidae</taxon>
        <taxon>Elysia</taxon>
    </lineage>
</organism>
<proteinExistence type="predicted"/>